<reference evidence="2 3" key="1">
    <citation type="submission" date="2016-07" db="EMBL/GenBank/DDBJ databases">
        <title>Pervasive Adenine N6-methylation of Active Genes in Fungi.</title>
        <authorList>
            <consortium name="DOE Joint Genome Institute"/>
            <person name="Mondo S.J."/>
            <person name="Dannebaum R.O."/>
            <person name="Kuo R.C."/>
            <person name="Labutti K."/>
            <person name="Haridas S."/>
            <person name="Kuo A."/>
            <person name="Salamov A."/>
            <person name="Ahrendt S.R."/>
            <person name="Lipzen A."/>
            <person name="Sullivan W."/>
            <person name="Andreopoulos W.B."/>
            <person name="Clum A."/>
            <person name="Lindquist E."/>
            <person name="Daum C."/>
            <person name="Ramamoorthy G.K."/>
            <person name="Gryganskyi A."/>
            <person name="Culley D."/>
            <person name="Magnuson J.K."/>
            <person name="James T.Y."/>
            <person name="O'Malley M.A."/>
            <person name="Stajich J.E."/>
            <person name="Spatafora J.W."/>
            <person name="Visel A."/>
            <person name="Grigoriev I.V."/>
        </authorList>
    </citation>
    <scope>NUCLEOTIDE SEQUENCE [LARGE SCALE GENOMIC DNA]</scope>
    <source>
        <strain evidence="2 3">NRRL 3301</strain>
    </source>
</reference>
<dbReference type="AlphaFoldDB" id="A0A1X2GPG9"/>
<feature type="transmembrane region" description="Helical" evidence="1">
    <location>
        <begin position="7"/>
        <end position="28"/>
    </location>
</feature>
<evidence type="ECO:0000256" key="1">
    <source>
        <dbReference type="SAM" id="Phobius"/>
    </source>
</evidence>
<protein>
    <submittedName>
        <fullName evidence="2">Uncharacterized protein</fullName>
    </submittedName>
</protein>
<gene>
    <name evidence="2" type="ORF">DM01DRAFT_323991</name>
</gene>
<dbReference type="EMBL" id="MCGT01000008">
    <property type="protein sequence ID" value="ORX57561.1"/>
    <property type="molecule type" value="Genomic_DNA"/>
</dbReference>
<keyword evidence="1" id="KW-0472">Membrane</keyword>
<keyword evidence="1" id="KW-1133">Transmembrane helix</keyword>
<feature type="transmembrane region" description="Helical" evidence="1">
    <location>
        <begin position="48"/>
        <end position="67"/>
    </location>
</feature>
<proteinExistence type="predicted"/>
<name>A0A1X2GPG9_9FUNG</name>
<feature type="transmembrane region" description="Helical" evidence="1">
    <location>
        <begin position="74"/>
        <end position="94"/>
    </location>
</feature>
<keyword evidence="1" id="KW-0812">Transmembrane</keyword>
<accession>A0A1X2GPG9</accession>
<dbReference type="OrthoDB" id="2277996at2759"/>
<dbReference type="Proteomes" id="UP000242146">
    <property type="component" value="Unassembled WGS sequence"/>
</dbReference>
<evidence type="ECO:0000313" key="3">
    <source>
        <dbReference type="Proteomes" id="UP000242146"/>
    </source>
</evidence>
<feature type="transmembrane region" description="Helical" evidence="1">
    <location>
        <begin position="239"/>
        <end position="263"/>
    </location>
</feature>
<feature type="transmembrane region" description="Helical" evidence="1">
    <location>
        <begin position="114"/>
        <end position="139"/>
    </location>
</feature>
<comment type="caution">
    <text evidence="2">The sequence shown here is derived from an EMBL/GenBank/DDBJ whole genome shotgun (WGS) entry which is preliminary data.</text>
</comment>
<feature type="transmembrane region" description="Helical" evidence="1">
    <location>
        <begin position="199"/>
        <end position="219"/>
    </location>
</feature>
<keyword evidence="3" id="KW-1185">Reference proteome</keyword>
<evidence type="ECO:0000313" key="2">
    <source>
        <dbReference type="EMBL" id="ORX57561.1"/>
    </source>
</evidence>
<organism evidence="2 3">
    <name type="scientific">Hesseltinella vesiculosa</name>
    <dbReference type="NCBI Taxonomy" id="101127"/>
    <lineage>
        <taxon>Eukaryota</taxon>
        <taxon>Fungi</taxon>
        <taxon>Fungi incertae sedis</taxon>
        <taxon>Mucoromycota</taxon>
        <taxon>Mucoromycotina</taxon>
        <taxon>Mucoromycetes</taxon>
        <taxon>Mucorales</taxon>
        <taxon>Cunninghamellaceae</taxon>
        <taxon>Hesseltinella</taxon>
    </lineage>
</organism>
<sequence>MILVVTFQTLATILLVTIFLIVPSLQFYGGCTLTLTNLGYAQWDLVGMGQLMANSFWLGVLCLDALFHVHTMALYAVLFFGFWSVVASSVQVYQHDVLMQVLANDCTSNPMDGAASMIGYSVAGVSFLGWVGLVVLAICHRQRFQAPLNPTTSASVHLIKLDFYWVFSHSMVLLPLNLLESAITAYVETRIDPVRRRTALALLATVISVCAVAFGYVGYQLIRFAMTSDFDHMRYRLMFMSLTLLLTLLLTVSVLIASFVLHWKKPVVLLDKQKAPNDTDTVQLFLTPTNSVHAQ</sequence>